<dbReference type="Proteomes" id="UP000622890">
    <property type="component" value="Unassembled WGS sequence"/>
</dbReference>
<reference evidence="2" key="1">
    <citation type="submission" date="2021-01" db="EMBL/GenBank/DDBJ databases">
        <title>Genome sequence of strain Noviherbaspirillum sp. DKR-6.</title>
        <authorList>
            <person name="Chaudhary D.K."/>
        </authorList>
    </citation>
    <scope>NUCLEOTIDE SEQUENCE</scope>
    <source>
        <strain evidence="2">DKR-6</strain>
    </source>
</reference>
<name>A0A934SWA1_9BURK</name>
<accession>A0A934SWA1</accession>
<comment type="caution">
    <text evidence="2">The sequence shown here is derived from an EMBL/GenBank/DDBJ whole genome shotgun (WGS) entry which is preliminary data.</text>
</comment>
<evidence type="ECO:0000313" key="3">
    <source>
        <dbReference type="Proteomes" id="UP000622890"/>
    </source>
</evidence>
<keyword evidence="3" id="KW-1185">Reference proteome</keyword>
<gene>
    <name evidence="2" type="ORF">JJB74_24255</name>
</gene>
<feature type="region of interest" description="Disordered" evidence="1">
    <location>
        <begin position="88"/>
        <end position="120"/>
    </location>
</feature>
<proteinExistence type="predicted"/>
<sequence>MRNKSKTLCLTARTVSALLLEGCGTSSSDASSASTNIKTVNGVVYAESECVAVPVTVIAVDGSMLSSTQTDGDGRNAVAVGKGYRPCRARSGRHTDVGHGPGQDRPGADGDEHRIPHRRGWQARAIRHGYRYRMFVAPHGERRSFLNQASSSYLS</sequence>
<organism evidence="2 3">
    <name type="scientific">Noviherbaspirillum pedocola</name>
    <dbReference type="NCBI Taxonomy" id="2801341"/>
    <lineage>
        <taxon>Bacteria</taxon>
        <taxon>Pseudomonadati</taxon>
        <taxon>Pseudomonadota</taxon>
        <taxon>Betaproteobacteria</taxon>
        <taxon>Burkholderiales</taxon>
        <taxon>Oxalobacteraceae</taxon>
        <taxon>Noviherbaspirillum</taxon>
    </lineage>
</organism>
<dbReference type="RefSeq" id="WP_200596297.1">
    <property type="nucleotide sequence ID" value="NZ_JAEPBG010000014.1"/>
</dbReference>
<evidence type="ECO:0000313" key="2">
    <source>
        <dbReference type="EMBL" id="MBK4737745.1"/>
    </source>
</evidence>
<dbReference type="EMBL" id="JAEPBG010000014">
    <property type="protein sequence ID" value="MBK4737745.1"/>
    <property type="molecule type" value="Genomic_DNA"/>
</dbReference>
<evidence type="ECO:0000256" key="1">
    <source>
        <dbReference type="SAM" id="MobiDB-lite"/>
    </source>
</evidence>
<dbReference type="AlphaFoldDB" id="A0A934SWA1"/>
<protein>
    <submittedName>
        <fullName evidence="2">Uncharacterized protein</fullName>
    </submittedName>
</protein>